<comment type="caution">
    <text evidence="6">The sequence shown here is derived from an EMBL/GenBank/DDBJ whole genome shotgun (WGS) entry which is preliminary data.</text>
</comment>
<keyword evidence="3 5" id="KW-0378">Hydrolase</keyword>
<evidence type="ECO:0000313" key="6">
    <source>
        <dbReference type="EMBL" id="MBB4017639.1"/>
    </source>
</evidence>
<sequence>MSRNDSIRPRPTDNAFLGPLDGGSLEPTYSGALSFMRRRYSRDLSAADVVVWGVPFDCATSNRPGARFGPQALRRASAIFDGDPQFPSGLDPFEALTVIDWGDCSFDYRRLDQVHGLVEAQAAEIVAAGCHLVTLGGDHSITLPLLRAHVAEHGPLALVQFDAHQDTWEDDGEGTSHGTFVTRAEMEGLIDCSRSIQIGIRTVAPDDFGIAIVDAYEARGLGVAGIAQRIRERVGEGPAYLSFDIDALDPAFAPGTGTPVAGGLSSAEALMVLWSLRDIDWRGMDLVEVAPPYDHADITAIAGATVVQHYLQILAERARG</sequence>
<dbReference type="RefSeq" id="WP_063187961.1">
    <property type="nucleotide sequence ID" value="NZ_JACIEN010000003.1"/>
</dbReference>
<dbReference type="InterPro" id="IPR020855">
    <property type="entry name" value="Ureohydrolase_Mn_BS"/>
</dbReference>
<dbReference type="Proteomes" id="UP000577362">
    <property type="component" value="Unassembled WGS sequence"/>
</dbReference>
<dbReference type="EMBL" id="JACIEN010000003">
    <property type="protein sequence ID" value="MBB4017639.1"/>
    <property type="molecule type" value="Genomic_DNA"/>
</dbReference>
<dbReference type="InterPro" id="IPR006035">
    <property type="entry name" value="Ureohydrolase"/>
</dbReference>
<feature type="binding site" evidence="4">
    <location>
        <position position="244"/>
    </location>
    <ligand>
        <name>Mn(2+)</name>
        <dbReference type="ChEBI" id="CHEBI:29035"/>
        <label>1</label>
    </ligand>
</feature>
<dbReference type="Pfam" id="PF00491">
    <property type="entry name" value="Arginase"/>
    <property type="match status" value="1"/>
</dbReference>
<evidence type="ECO:0000313" key="7">
    <source>
        <dbReference type="Proteomes" id="UP000577362"/>
    </source>
</evidence>
<dbReference type="GO" id="GO:0008783">
    <property type="term" value="F:agmatinase activity"/>
    <property type="evidence" value="ECO:0007669"/>
    <property type="project" value="UniProtKB-EC"/>
</dbReference>
<comment type="similarity">
    <text evidence="1">Belongs to the arginase family. Agmatinase subfamily.</text>
</comment>
<name>A0A840C2B2_9HYPH</name>
<dbReference type="PANTHER" id="PTHR11358:SF26">
    <property type="entry name" value="GUANIDINO ACID HYDROLASE, MITOCHONDRIAL"/>
    <property type="match status" value="1"/>
</dbReference>
<dbReference type="SUPFAM" id="SSF52768">
    <property type="entry name" value="Arginase/deacetylase"/>
    <property type="match status" value="1"/>
</dbReference>
<dbReference type="GO" id="GO:0033389">
    <property type="term" value="P:putrescine biosynthetic process from arginine, via agmatine"/>
    <property type="evidence" value="ECO:0007669"/>
    <property type="project" value="TreeGrafter"/>
</dbReference>
<dbReference type="Gene3D" id="3.40.800.10">
    <property type="entry name" value="Ureohydrolase domain"/>
    <property type="match status" value="1"/>
</dbReference>
<dbReference type="NCBIfam" id="NF002564">
    <property type="entry name" value="PRK02190.1"/>
    <property type="match status" value="1"/>
</dbReference>
<keyword evidence="4" id="KW-0464">Manganese</keyword>
<feature type="binding site" evidence="4">
    <location>
        <position position="139"/>
    </location>
    <ligand>
        <name>Mn(2+)</name>
        <dbReference type="ChEBI" id="CHEBI:29035"/>
        <label>1</label>
    </ligand>
</feature>
<dbReference type="PROSITE" id="PS51409">
    <property type="entry name" value="ARGINASE_2"/>
    <property type="match status" value="1"/>
</dbReference>
<dbReference type="PIRSF" id="PIRSF036979">
    <property type="entry name" value="Arginase"/>
    <property type="match status" value="1"/>
</dbReference>
<evidence type="ECO:0000256" key="5">
    <source>
        <dbReference type="RuleBase" id="RU003684"/>
    </source>
</evidence>
<dbReference type="PANTHER" id="PTHR11358">
    <property type="entry name" value="ARGINASE/AGMATINASE"/>
    <property type="match status" value="1"/>
</dbReference>
<gene>
    <name evidence="6" type="ORF">GGR16_002673</name>
</gene>
<reference evidence="6 7" key="1">
    <citation type="submission" date="2020-08" db="EMBL/GenBank/DDBJ databases">
        <title>Genomic Encyclopedia of Type Strains, Phase IV (KMG-IV): sequencing the most valuable type-strain genomes for metagenomic binning, comparative biology and taxonomic classification.</title>
        <authorList>
            <person name="Goeker M."/>
        </authorList>
    </citation>
    <scope>NUCLEOTIDE SEQUENCE [LARGE SCALE GENOMIC DNA]</scope>
    <source>
        <strain evidence="6 7">DSM 103737</strain>
    </source>
</reference>
<keyword evidence="2 4" id="KW-0479">Metal-binding</keyword>
<dbReference type="InterPro" id="IPR005925">
    <property type="entry name" value="Agmatinase-rel"/>
</dbReference>
<evidence type="ECO:0000256" key="2">
    <source>
        <dbReference type="ARBA" id="ARBA00022723"/>
    </source>
</evidence>
<proteinExistence type="inferred from homology"/>
<dbReference type="CDD" id="cd11592">
    <property type="entry name" value="Agmatinase_PAH"/>
    <property type="match status" value="1"/>
</dbReference>
<feature type="binding site" evidence="4">
    <location>
        <position position="246"/>
    </location>
    <ligand>
        <name>Mn(2+)</name>
        <dbReference type="ChEBI" id="CHEBI:29035"/>
        <label>1</label>
    </ligand>
</feature>
<dbReference type="GO" id="GO:0046872">
    <property type="term" value="F:metal ion binding"/>
    <property type="evidence" value="ECO:0007669"/>
    <property type="project" value="UniProtKB-KW"/>
</dbReference>
<feature type="binding site" evidence="4">
    <location>
        <position position="162"/>
    </location>
    <ligand>
        <name>Mn(2+)</name>
        <dbReference type="ChEBI" id="CHEBI:29035"/>
        <label>1</label>
    </ligand>
</feature>
<evidence type="ECO:0000256" key="1">
    <source>
        <dbReference type="ARBA" id="ARBA00009227"/>
    </source>
</evidence>
<dbReference type="EC" id="3.5.3.11" evidence="6"/>
<dbReference type="AlphaFoldDB" id="A0A840C2B2"/>
<dbReference type="PROSITE" id="PS01053">
    <property type="entry name" value="ARGINASE_1"/>
    <property type="match status" value="1"/>
</dbReference>
<feature type="binding site" evidence="4">
    <location>
        <position position="164"/>
    </location>
    <ligand>
        <name>Mn(2+)</name>
        <dbReference type="ChEBI" id="CHEBI:29035"/>
        <label>1</label>
    </ligand>
</feature>
<feature type="binding site" evidence="4">
    <location>
        <position position="166"/>
    </location>
    <ligand>
        <name>Mn(2+)</name>
        <dbReference type="ChEBI" id="CHEBI:29035"/>
        <label>1</label>
    </ligand>
</feature>
<evidence type="ECO:0000256" key="3">
    <source>
        <dbReference type="ARBA" id="ARBA00022801"/>
    </source>
</evidence>
<dbReference type="NCBIfam" id="TIGR01230">
    <property type="entry name" value="agmatinase"/>
    <property type="match status" value="1"/>
</dbReference>
<evidence type="ECO:0000256" key="4">
    <source>
        <dbReference type="PIRSR" id="PIRSR036979-1"/>
    </source>
</evidence>
<comment type="cofactor">
    <cofactor evidence="4">
        <name>Mn(2+)</name>
        <dbReference type="ChEBI" id="CHEBI:29035"/>
    </cofactor>
    <text evidence="4">Binds 2 manganese ions per subunit.</text>
</comment>
<accession>A0A840C2B2</accession>
<protein>
    <submittedName>
        <fullName evidence="6">Agmatinase</fullName>
        <ecNumber evidence="6">3.5.3.11</ecNumber>
    </submittedName>
</protein>
<dbReference type="InterPro" id="IPR023696">
    <property type="entry name" value="Ureohydrolase_dom_sf"/>
</dbReference>
<keyword evidence="7" id="KW-1185">Reference proteome</keyword>
<organism evidence="6 7">
    <name type="scientific">Chelatococcus caeni</name>
    <dbReference type="NCBI Taxonomy" id="1348468"/>
    <lineage>
        <taxon>Bacteria</taxon>
        <taxon>Pseudomonadati</taxon>
        <taxon>Pseudomonadota</taxon>
        <taxon>Alphaproteobacteria</taxon>
        <taxon>Hyphomicrobiales</taxon>
        <taxon>Chelatococcaceae</taxon>
        <taxon>Chelatococcus</taxon>
    </lineage>
</organism>